<proteinExistence type="predicted"/>
<sequence length="140" mass="15192">MRHFIVLVTIVAFLSSSVIAGGFTHSCYNYYFNNGVSDGSGDLHIEAFCSGGLMAVHQVDGSTKTTDRPPLFTKLRLQDCYKNVNGVLEAYDPEEEPSPDIMATCAIESCAIISVAAEGPILTCYCQNDDDIWAPTSIRS</sequence>
<feature type="signal peptide" evidence="1">
    <location>
        <begin position="1"/>
        <end position="20"/>
    </location>
</feature>
<dbReference type="Gene3D" id="2.30.60.10">
    <property type="entry name" value="Cyanovirin-N"/>
    <property type="match status" value="1"/>
</dbReference>
<comment type="caution">
    <text evidence="2">The sequence shown here is derived from an EMBL/GenBank/DDBJ whole genome shotgun (WGS) entry which is preliminary data.</text>
</comment>
<evidence type="ECO:0000313" key="2">
    <source>
        <dbReference type="EMBL" id="ROV99162.1"/>
    </source>
</evidence>
<dbReference type="InterPro" id="IPR036673">
    <property type="entry name" value="Cyanovirin-N_sf"/>
</dbReference>
<evidence type="ECO:0000313" key="3">
    <source>
        <dbReference type="Proteomes" id="UP000285146"/>
    </source>
</evidence>
<dbReference type="Proteomes" id="UP000285146">
    <property type="component" value="Unassembled WGS sequence"/>
</dbReference>
<keyword evidence="1" id="KW-0732">Signal</keyword>
<reference evidence="2 3" key="1">
    <citation type="submission" date="2015-09" db="EMBL/GenBank/DDBJ databases">
        <title>Host preference determinants of Valsa canker pathogens revealed by comparative genomics.</title>
        <authorList>
            <person name="Yin Z."/>
            <person name="Huang L."/>
        </authorList>
    </citation>
    <scope>NUCLEOTIDE SEQUENCE [LARGE SCALE GENOMIC DNA]</scope>
    <source>
        <strain evidence="2 3">SXYLt</strain>
    </source>
</reference>
<organism evidence="2 3">
    <name type="scientific">Cytospora leucostoma</name>
    <dbReference type="NCBI Taxonomy" id="1230097"/>
    <lineage>
        <taxon>Eukaryota</taxon>
        <taxon>Fungi</taxon>
        <taxon>Dikarya</taxon>
        <taxon>Ascomycota</taxon>
        <taxon>Pezizomycotina</taxon>
        <taxon>Sordariomycetes</taxon>
        <taxon>Sordariomycetidae</taxon>
        <taxon>Diaporthales</taxon>
        <taxon>Cytosporaceae</taxon>
        <taxon>Cytospora</taxon>
    </lineage>
</organism>
<keyword evidence="3" id="KW-1185">Reference proteome</keyword>
<evidence type="ECO:0000256" key="1">
    <source>
        <dbReference type="SAM" id="SignalP"/>
    </source>
</evidence>
<accession>A0A423W7B4</accession>
<gene>
    <name evidence="2" type="ORF">VPNG_08217</name>
</gene>
<dbReference type="EMBL" id="LKEB01000059">
    <property type="protein sequence ID" value="ROV99162.1"/>
    <property type="molecule type" value="Genomic_DNA"/>
</dbReference>
<dbReference type="AlphaFoldDB" id="A0A423W7B4"/>
<evidence type="ECO:0008006" key="4">
    <source>
        <dbReference type="Google" id="ProtNLM"/>
    </source>
</evidence>
<name>A0A423W7B4_9PEZI</name>
<dbReference type="InParanoid" id="A0A423W7B4"/>
<protein>
    <recommendedName>
        <fullName evidence="4">Cyanovirin-N domain-containing protein</fullName>
    </recommendedName>
</protein>
<dbReference type="OrthoDB" id="2947935at2759"/>
<feature type="chain" id="PRO_5019197390" description="Cyanovirin-N domain-containing protein" evidence="1">
    <location>
        <begin position="21"/>
        <end position="140"/>
    </location>
</feature>